<dbReference type="RefSeq" id="WP_106511303.1">
    <property type="nucleotide sequence ID" value="NZ_PXYI01000001.1"/>
</dbReference>
<comment type="caution">
    <text evidence="1">The sequence shown here is derived from an EMBL/GenBank/DDBJ whole genome shotgun (WGS) entry which is preliminary data.</text>
</comment>
<dbReference type="Gene3D" id="3.30.160.250">
    <property type="match status" value="1"/>
</dbReference>
<name>A0A2P7QZ95_9SPHN</name>
<dbReference type="InterPro" id="IPR035069">
    <property type="entry name" value="TTHA1013/TTHA0281-like"/>
</dbReference>
<protein>
    <recommendedName>
        <fullName evidence="3">HicB family protein</fullName>
    </recommendedName>
</protein>
<keyword evidence="2" id="KW-1185">Reference proteome</keyword>
<dbReference type="EMBL" id="PXYI01000001">
    <property type="protein sequence ID" value="PSJ43285.1"/>
    <property type="molecule type" value="Genomic_DNA"/>
</dbReference>
<sequence>MLAYPVRLVPTREGRVRAVFPDLPQAVAEGDDEEDALFRAKFVLEMCLGHLTSHGHRPPPASEICGAPMIETTKFTRAEEPLAS</sequence>
<proteinExistence type="predicted"/>
<evidence type="ECO:0000313" key="2">
    <source>
        <dbReference type="Proteomes" id="UP000241167"/>
    </source>
</evidence>
<dbReference type="AlphaFoldDB" id="A0A2P7QZ95"/>
<gene>
    <name evidence="1" type="ORF">C7I55_02605</name>
</gene>
<evidence type="ECO:0000313" key="1">
    <source>
        <dbReference type="EMBL" id="PSJ43285.1"/>
    </source>
</evidence>
<dbReference type="OrthoDB" id="9807959at2"/>
<dbReference type="SUPFAM" id="SSF143100">
    <property type="entry name" value="TTHA1013/TTHA0281-like"/>
    <property type="match status" value="1"/>
</dbReference>
<accession>A0A2P7QZ95</accession>
<evidence type="ECO:0008006" key="3">
    <source>
        <dbReference type="Google" id="ProtNLM"/>
    </source>
</evidence>
<reference evidence="1 2" key="1">
    <citation type="submission" date="2018-03" db="EMBL/GenBank/DDBJ databases">
        <title>The draft genome of Sphingosinicella sp. GL-C-18.</title>
        <authorList>
            <person name="Liu L."/>
            <person name="Li L."/>
            <person name="Liang L."/>
            <person name="Zhang X."/>
            <person name="Wang T."/>
        </authorList>
    </citation>
    <scope>NUCLEOTIDE SEQUENCE [LARGE SCALE GENOMIC DNA]</scope>
    <source>
        <strain evidence="1 2">GL-C-18</strain>
    </source>
</reference>
<dbReference type="Proteomes" id="UP000241167">
    <property type="component" value="Unassembled WGS sequence"/>
</dbReference>
<organism evidence="1 2">
    <name type="scientific">Allosphingosinicella deserti</name>
    <dbReference type="NCBI Taxonomy" id="2116704"/>
    <lineage>
        <taxon>Bacteria</taxon>
        <taxon>Pseudomonadati</taxon>
        <taxon>Pseudomonadota</taxon>
        <taxon>Alphaproteobacteria</taxon>
        <taxon>Sphingomonadales</taxon>
        <taxon>Sphingomonadaceae</taxon>
        <taxon>Allosphingosinicella</taxon>
    </lineage>
</organism>